<name>A0A2R6NTD6_9APHY</name>
<evidence type="ECO:0000313" key="8">
    <source>
        <dbReference type="EMBL" id="PSR75913.1"/>
    </source>
</evidence>
<evidence type="ECO:0000256" key="4">
    <source>
        <dbReference type="ARBA" id="ARBA00022989"/>
    </source>
</evidence>
<keyword evidence="2" id="KW-0813">Transport</keyword>
<dbReference type="Proteomes" id="UP000186601">
    <property type="component" value="Unassembled WGS sequence"/>
</dbReference>
<feature type="transmembrane region" description="Helical" evidence="7">
    <location>
        <begin position="27"/>
        <end position="50"/>
    </location>
</feature>
<evidence type="ECO:0000256" key="3">
    <source>
        <dbReference type="ARBA" id="ARBA00022692"/>
    </source>
</evidence>
<keyword evidence="5 7" id="KW-0472">Membrane</keyword>
<dbReference type="GO" id="GO:0016020">
    <property type="term" value="C:membrane"/>
    <property type="evidence" value="ECO:0007669"/>
    <property type="project" value="UniProtKB-SubCell"/>
</dbReference>
<evidence type="ECO:0000256" key="5">
    <source>
        <dbReference type="ARBA" id="ARBA00023136"/>
    </source>
</evidence>
<dbReference type="EMBL" id="MLYV02000872">
    <property type="protein sequence ID" value="PSR75913.1"/>
    <property type="molecule type" value="Genomic_DNA"/>
</dbReference>
<evidence type="ECO:0000256" key="6">
    <source>
        <dbReference type="SAM" id="MobiDB-lite"/>
    </source>
</evidence>
<organism evidence="8 9">
    <name type="scientific">Hermanssonia centrifuga</name>
    <dbReference type="NCBI Taxonomy" id="98765"/>
    <lineage>
        <taxon>Eukaryota</taxon>
        <taxon>Fungi</taxon>
        <taxon>Dikarya</taxon>
        <taxon>Basidiomycota</taxon>
        <taxon>Agaricomycotina</taxon>
        <taxon>Agaricomycetes</taxon>
        <taxon>Polyporales</taxon>
        <taxon>Meruliaceae</taxon>
        <taxon>Hermanssonia</taxon>
    </lineage>
</organism>
<proteinExistence type="predicted"/>
<evidence type="ECO:0000256" key="1">
    <source>
        <dbReference type="ARBA" id="ARBA00004141"/>
    </source>
</evidence>
<dbReference type="GO" id="GO:0022857">
    <property type="term" value="F:transmembrane transporter activity"/>
    <property type="evidence" value="ECO:0007669"/>
    <property type="project" value="TreeGrafter"/>
</dbReference>
<dbReference type="PANTHER" id="PTHR43791">
    <property type="entry name" value="PERMEASE-RELATED"/>
    <property type="match status" value="1"/>
</dbReference>
<protein>
    <submittedName>
        <fullName evidence="8">Uncharacterized protein</fullName>
    </submittedName>
</protein>
<sequence length="102" mass="11499">MAIGWGNLNGAITSNVYRAQDKPWYRLGHGIVLAYIAIGWLCSLSFFLLLRKENARRDAGQRDEVLEGVDNPNANDKNGHFKDVQEAGLEKGDQWSGFRYTL</sequence>
<keyword evidence="9" id="KW-1185">Reference proteome</keyword>
<dbReference type="PANTHER" id="PTHR43791:SF19">
    <property type="entry name" value="TRANSPORTER, PUTATIVE (AFU_ORTHOLOGUE AFUA_1G01812)-RELATED"/>
    <property type="match status" value="1"/>
</dbReference>
<evidence type="ECO:0000256" key="2">
    <source>
        <dbReference type="ARBA" id="ARBA00022448"/>
    </source>
</evidence>
<accession>A0A2R6NTD6</accession>
<gene>
    <name evidence="8" type="ORF">PHLCEN_2v8827</name>
</gene>
<feature type="compositionally biased region" description="Basic and acidic residues" evidence="6">
    <location>
        <begin position="77"/>
        <end position="88"/>
    </location>
</feature>
<dbReference type="AlphaFoldDB" id="A0A2R6NTD6"/>
<reference evidence="8 9" key="1">
    <citation type="submission" date="2018-02" db="EMBL/GenBank/DDBJ databases">
        <title>Genome sequence of the basidiomycete white-rot fungus Phlebia centrifuga.</title>
        <authorList>
            <person name="Granchi Z."/>
            <person name="Peng M."/>
            <person name="de Vries R.P."/>
            <person name="Hilden K."/>
            <person name="Makela M.R."/>
            <person name="Grigoriev I."/>
            <person name="Riley R."/>
        </authorList>
    </citation>
    <scope>NUCLEOTIDE SEQUENCE [LARGE SCALE GENOMIC DNA]</scope>
    <source>
        <strain evidence="8 9">FBCC195</strain>
    </source>
</reference>
<dbReference type="OrthoDB" id="2962993at2759"/>
<dbReference type="STRING" id="98765.A0A2R6NTD6"/>
<keyword evidence="4 7" id="KW-1133">Transmembrane helix</keyword>
<keyword evidence="3 7" id="KW-0812">Transmembrane</keyword>
<feature type="region of interest" description="Disordered" evidence="6">
    <location>
        <begin position="58"/>
        <end position="88"/>
    </location>
</feature>
<evidence type="ECO:0000256" key="7">
    <source>
        <dbReference type="SAM" id="Phobius"/>
    </source>
</evidence>
<evidence type="ECO:0000313" key="9">
    <source>
        <dbReference type="Proteomes" id="UP000186601"/>
    </source>
</evidence>
<comment type="subcellular location">
    <subcellularLocation>
        <location evidence="1">Membrane</location>
        <topology evidence="1">Multi-pass membrane protein</topology>
    </subcellularLocation>
</comment>
<comment type="caution">
    <text evidence="8">The sequence shown here is derived from an EMBL/GenBank/DDBJ whole genome shotgun (WGS) entry which is preliminary data.</text>
</comment>